<dbReference type="InterPro" id="IPR007052">
    <property type="entry name" value="CS_dom"/>
</dbReference>
<evidence type="ECO:0000256" key="1">
    <source>
        <dbReference type="ARBA" id="ARBA00005607"/>
    </source>
</evidence>
<proteinExistence type="inferred from homology"/>
<dbReference type="InterPro" id="IPR048696">
    <property type="entry name" value="SHQ1-like_CS"/>
</dbReference>
<dbReference type="AlphaFoldDB" id="A0AAE1GH06"/>
<accession>A0AAE1GH06</accession>
<dbReference type="InterPro" id="IPR039742">
    <property type="entry name" value="Shq1"/>
</dbReference>
<feature type="domain" description="CS" evidence="5">
    <location>
        <begin position="1"/>
        <end position="91"/>
    </location>
</feature>
<feature type="coiled-coil region" evidence="3">
    <location>
        <begin position="390"/>
        <end position="417"/>
    </location>
</feature>
<comment type="caution">
    <text evidence="6">The sequence shown here is derived from an EMBL/GenBank/DDBJ whole genome shotgun (WGS) entry which is preliminary data.</text>
</comment>
<dbReference type="Pfam" id="PF04925">
    <property type="entry name" value="SHQ1"/>
    <property type="match status" value="1"/>
</dbReference>
<evidence type="ECO:0000256" key="2">
    <source>
        <dbReference type="ARBA" id="ARBA00013750"/>
    </source>
</evidence>
<dbReference type="PANTHER" id="PTHR12967:SF0">
    <property type="entry name" value="PROTEIN SHQ1 HOMOLOG"/>
    <property type="match status" value="1"/>
</dbReference>
<dbReference type="EMBL" id="JAWQEG010000493">
    <property type="protein sequence ID" value="KAK3889368.1"/>
    <property type="molecule type" value="Genomic_DNA"/>
</dbReference>
<protein>
    <recommendedName>
        <fullName evidence="2">Protein SHQ1 homolog</fullName>
    </recommendedName>
</protein>
<dbReference type="Proteomes" id="UP001286313">
    <property type="component" value="Unassembled WGS sequence"/>
</dbReference>
<evidence type="ECO:0000259" key="5">
    <source>
        <dbReference type="PROSITE" id="PS51203"/>
    </source>
</evidence>
<feature type="compositionally biased region" description="Acidic residues" evidence="4">
    <location>
        <begin position="523"/>
        <end position="538"/>
    </location>
</feature>
<feature type="compositionally biased region" description="Acidic residues" evidence="4">
    <location>
        <begin position="487"/>
        <end position="514"/>
    </location>
</feature>
<feature type="region of interest" description="Disordered" evidence="4">
    <location>
        <begin position="461"/>
        <end position="538"/>
    </location>
</feature>
<dbReference type="PANTHER" id="PTHR12967">
    <property type="entry name" value="PROTEIN SHQ1 HOMOLOG"/>
    <property type="match status" value="1"/>
</dbReference>
<reference evidence="6" key="1">
    <citation type="submission" date="2023-10" db="EMBL/GenBank/DDBJ databases">
        <title>Genome assemblies of two species of porcelain crab, Petrolisthes cinctipes and Petrolisthes manimaculis (Anomura: Porcellanidae).</title>
        <authorList>
            <person name="Angst P."/>
        </authorList>
    </citation>
    <scope>NUCLEOTIDE SEQUENCE</scope>
    <source>
        <strain evidence="6">PB745_01</strain>
        <tissue evidence="6">Gill</tissue>
    </source>
</reference>
<dbReference type="GO" id="GO:0005654">
    <property type="term" value="C:nucleoplasm"/>
    <property type="evidence" value="ECO:0007669"/>
    <property type="project" value="TreeGrafter"/>
</dbReference>
<evidence type="ECO:0000313" key="7">
    <source>
        <dbReference type="Proteomes" id="UP001286313"/>
    </source>
</evidence>
<gene>
    <name evidence="6" type="ORF">Pcinc_006638</name>
</gene>
<dbReference type="Pfam" id="PF21413">
    <property type="entry name" value="SHQ1-like_CS"/>
    <property type="match status" value="1"/>
</dbReference>
<keyword evidence="3" id="KW-0175">Coiled coil</keyword>
<dbReference type="InterPro" id="IPR008978">
    <property type="entry name" value="HSP20-like_chaperone"/>
</dbReference>
<organism evidence="6 7">
    <name type="scientific">Petrolisthes cinctipes</name>
    <name type="common">Flat porcelain crab</name>
    <dbReference type="NCBI Taxonomy" id="88211"/>
    <lineage>
        <taxon>Eukaryota</taxon>
        <taxon>Metazoa</taxon>
        <taxon>Ecdysozoa</taxon>
        <taxon>Arthropoda</taxon>
        <taxon>Crustacea</taxon>
        <taxon>Multicrustacea</taxon>
        <taxon>Malacostraca</taxon>
        <taxon>Eumalacostraca</taxon>
        <taxon>Eucarida</taxon>
        <taxon>Decapoda</taxon>
        <taxon>Pleocyemata</taxon>
        <taxon>Anomura</taxon>
        <taxon>Galatheoidea</taxon>
        <taxon>Porcellanidae</taxon>
        <taxon>Petrolisthes</taxon>
    </lineage>
</organism>
<sequence>MLTPKFEVKQDDASLTVKIFAPYAQISDAEVNIDGDTFTFYSSPYYLRLTFSGKLMDSELERHSAKFDADVGAFIIVCQKESQGQHFPDLDMLTSLLTPHGATGVNIPSIEVVGGDEAEDEEEEGEGEFDWTYQQKLPDENVVTAGHKYGFANKLTGVFTSLQDELKGVVDISDPDNKSAAQRREERVAHELSAFDEDHYLADYFEVDTATQCVEFIPEFYSITSDEVELKESEQEALLRLPRKEHLLDPGSRSAVYLGLVDLLYAWAYNHRVTLGENCVESAWNVAKISATLSWLDSFTQLKDVAVSCVRRSLTFPLVRNWHLSQQVLKDTIQLLLLGHKKVLQCLLEIHSFFNQSEPRYLLNQLYITDYCVWIQKVKDNKLISLADSLKKIKVNKTDLQLDLEELEAAALLVLEEEDDHEAGDEANINKLAQDMTGLTIIENGAALGANDNQEEILTIESNNQRQGEIPVVPPVNDDSDTSSSESDSDSEDDSDSSSDSSEDSSEDEDDNNKEEDSSSDSSDLDSDDDTLSETENA</sequence>
<keyword evidence="7" id="KW-1185">Reference proteome</keyword>
<dbReference type="GO" id="GO:0005737">
    <property type="term" value="C:cytoplasm"/>
    <property type="evidence" value="ECO:0007669"/>
    <property type="project" value="TreeGrafter"/>
</dbReference>
<dbReference type="PROSITE" id="PS51203">
    <property type="entry name" value="CS"/>
    <property type="match status" value="1"/>
</dbReference>
<dbReference type="Gene3D" id="2.60.40.790">
    <property type="match status" value="1"/>
</dbReference>
<evidence type="ECO:0000256" key="4">
    <source>
        <dbReference type="SAM" id="MobiDB-lite"/>
    </source>
</evidence>
<comment type="similarity">
    <text evidence="1">Belongs to the SHQ1 family.</text>
</comment>
<evidence type="ECO:0000256" key="3">
    <source>
        <dbReference type="SAM" id="Coils"/>
    </source>
</evidence>
<dbReference type="GO" id="GO:0051082">
    <property type="term" value="F:unfolded protein binding"/>
    <property type="evidence" value="ECO:0007669"/>
    <property type="project" value="TreeGrafter"/>
</dbReference>
<evidence type="ECO:0000313" key="6">
    <source>
        <dbReference type="EMBL" id="KAK3889368.1"/>
    </source>
</evidence>
<name>A0AAE1GH06_PETCI</name>
<dbReference type="GO" id="GO:0000493">
    <property type="term" value="P:box H/ACA snoRNP assembly"/>
    <property type="evidence" value="ECO:0007669"/>
    <property type="project" value="InterPro"/>
</dbReference>
<dbReference type="InterPro" id="IPR007009">
    <property type="entry name" value="Shq1_C"/>
</dbReference>